<accession>A0A1H5JIC3</accession>
<dbReference type="Proteomes" id="UP000198992">
    <property type="component" value="Unassembled WGS sequence"/>
</dbReference>
<sequence>MNLLVRTSSEWQFAAGICRFTVSSVVRIGGHPHPGQTYRAIRDRRSSLGSDGPAQLRSDQLTRKQVEFGIATLTIAKAKLRPALTNRDGTLDRQTITGFRGIETSDDGLAFRVDVDADHGSAIWTIPYKHAIWLAQAILEVSPVAVGRQTAGGSVEGTNLVGERLNVERVRVLVKVRSDHAAISAQGAWSSDKTPGTTILMVDKSIAADLVEQLGAFLASVQALSRPS</sequence>
<protein>
    <submittedName>
        <fullName evidence="1">Uncharacterized protein</fullName>
    </submittedName>
</protein>
<proteinExistence type="predicted"/>
<evidence type="ECO:0000313" key="2">
    <source>
        <dbReference type="Proteomes" id="UP000198992"/>
    </source>
</evidence>
<organism evidence="1 2">
    <name type="scientific">Bradyrhizobium erythrophlei</name>
    <dbReference type="NCBI Taxonomy" id="1437360"/>
    <lineage>
        <taxon>Bacteria</taxon>
        <taxon>Pseudomonadati</taxon>
        <taxon>Pseudomonadota</taxon>
        <taxon>Alphaproteobacteria</taxon>
        <taxon>Hyphomicrobiales</taxon>
        <taxon>Nitrobacteraceae</taxon>
        <taxon>Bradyrhizobium</taxon>
    </lineage>
</organism>
<evidence type="ECO:0000313" key="1">
    <source>
        <dbReference type="EMBL" id="SEE52232.1"/>
    </source>
</evidence>
<reference evidence="1 2" key="1">
    <citation type="submission" date="2016-10" db="EMBL/GenBank/DDBJ databases">
        <authorList>
            <person name="de Groot N.N."/>
        </authorList>
    </citation>
    <scope>NUCLEOTIDE SEQUENCE [LARGE SCALE GENOMIC DNA]</scope>
    <source>
        <strain evidence="1 2">MT12</strain>
    </source>
</reference>
<dbReference type="EMBL" id="FNTH01000001">
    <property type="protein sequence ID" value="SEE52232.1"/>
    <property type="molecule type" value="Genomic_DNA"/>
</dbReference>
<dbReference type="AlphaFoldDB" id="A0A1H5JIC3"/>
<name>A0A1H5JIC3_9BRAD</name>
<gene>
    <name evidence="1" type="ORF">SAMN05444164_8449</name>
</gene>